<dbReference type="AlphaFoldDB" id="A0A7R9B565"/>
<name>A0A7R9B565_TIMSH</name>
<protein>
    <submittedName>
        <fullName evidence="1">Uncharacterized protein</fullName>
    </submittedName>
</protein>
<accession>A0A7R9B565</accession>
<evidence type="ECO:0000313" key="1">
    <source>
        <dbReference type="EMBL" id="CAD7265670.1"/>
    </source>
</evidence>
<dbReference type="EMBL" id="OC005816">
    <property type="protein sequence ID" value="CAD7265670.1"/>
    <property type="molecule type" value="Genomic_DNA"/>
</dbReference>
<proteinExistence type="predicted"/>
<organism evidence="1">
    <name type="scientific">Timema shepardi</name>
    <name type="common">Walking stick</name>
    <dbReference type="NCBI Taxonomy" id="629360"/>
    <lineage>
        <taxon>Eukaryota</taxon>
        <taxon>Metazoa</taxon>
        <taxon>Ecdysozoa</taxon>
        <taxon>Arthropoda</taxon>
        <taxon>Hexapoda</taxon>
        <taxon>Insecta</taxon>
        <taxon>Pterygota</taxon>
        <taxon>Neoptera</taxon>
        <taxon>Polyneoptera</taxon>
        <taxon>Phasmatodea</taxon>
        <taxon>Timematodea</taxon>
        <taxon>Timematoidea</taxon>
        <taxon>Timematidae</taxon>
        <taxon>Timema</taxon>
    </lineage>
</organism>
<gene>
    <name evidence="1" type="ORF">TSIB3V08_LOCUS9701</name>
</gene>
<reference evidence="1" key="1">
    <citation type="submission" date="2020-11" db="EMBL/GenBank/DDBJ databases">
        <authorList>
            <person name="Tran Van P."/>
        </authorList>
    </citation>
    <scope>NUCLEOTIDE SEQUENCE</scope>
</reference>
<sequence>MVGGWCACPSPVRLEDVWWVDGVPVLVLSDWLRIDEPSWTKSVEYVYPKQENVCETITRVWAAIVGLGVTYHVT</sequence>